<dbReference type="InterPro" id="IPR009038">
    <property type="entry name" value="GOLD_dom"/>
</dbReference>
<dbReference type="InterPro" id="IPR015720">
    <property type="entry name" value="Emp24-like"/>
</dbReference>
<dbReference type="PANTHER" id="PTHR22811">
    <property type="entry name" value="TRANSMEMBRANE EMP24 DOMAIN-CONTAINING PROTEIN"/>
    <property type="match status" value="1"/>
</dbReference>
<dbReference type="PROSITE" id="PS50866">
    <property type="entry name" value="GOLD"/>
    <property type="match status" value="1"/>
</dbReference>
<accession>A0A161WEK2</accession>
<dbReference type="GO" id="GO:0016020">
    <property type="term" value="C:membrane"/>
    <property type="evidence" value="ECO:0007669"/>
    <property type="project" value="UniProtKB-SubCell"/>
</dbReference>
<dbReference type="Proteomes" id="UP000076584">
    <property type="component" value="Unassembled WGS sequence"/>
</dbReference>
<gene>
    <name evidence="11" type="ORF">CI238_05332</name>
</gene>
<evidence type="ECO:0000256" key="8">
    <source>
        <dbReference type="SAM" id="Coils"/>
    </source>
</evidence>
<protein>
    <submittedName>
        <fullName evidence="11">Emp24 gp25l p24 family gold</fullName>
    </submittedName>
</protein>
<dbReference type="EMBL" id="LFIW01001266">
    <property type="protein sequence ID" value="KZL82838.1"/>
    <property type="molecule type" value="Genomic_DNA"/>
</dbReference>
<sequence length="273" mass="31165">LALFDETRAYPIHPPRQPTTRQLKDDEHESTAPPKKPTVQFLVPSTRIRLQVSNMRPFLPLLSLSAVAQALYFYIDGTSPKCFFEELPKDTLVVGHYTAEEYDDRINQWAKHDGLSIYISVDETFDNDHRVVSQRGQASGRFTFTAADAGDHMLCFTPSSTSGRAGWLSLHSHNGGIRLTLDLAIGESSEIESSDKNKLEDIAARVKDLNARLQDIRREQVFQREREAEFRDQSESTNARVIRWMLIQLTVLAVTCTWQLSHLRSFFIKQKLT</sequence>
<keyword evidence="8" id="KW-0175">Coiled coil</keyword>
<keyword evidence="6" id="KW-0472">Membrane</keyword>
<proteinExistence type="inferred from homology"/>
<dbReference type="SMART" id="SM01190">
    <property type="entry name" value="EMP24_GP25L"/>
    <property type="match status" value="1"/>
</dbReference>
<evidence type="ECO:0000313" key="11">
    <source>
        <dbReference type="EMBL" id="KZL82838.1"/>
    </source>
</evidence>
<evidence type="ECO:0000256" key="6">
    <source>
        <dbReference type="ARBA" id="ARBA00023136"/>
    </source>
</evidence>
<feature type="non-terminal residue" evidence="11">
    <location>
        <position position="1"/>
    </location>
</feature>
<evidence type="ECO:0000256" key="2">
    <source>
        <dbReference type="ARBA" id="ARBA00007104"/>
    </source>
</evidence>
<comment type="similarity">
    <text evidence="2 7">Belongs to the EMP24/GP25L family.</text>
</comment>
<comment type="subcellular location">
    <subcellularLocation>
        <location evidence="1 7">Membrane</location>
        <topology evidence="1 7">Single-pass type I membrane protein</topology>
    </subcellularLocation>
</comment>
<comment type="caution">
    <text evidence="11">The sequence shown here is derived from an EMBL/GenBank/DDBJ whole genome shotgun (WGS) entry which is preliminary data.</text>
</comment>
<keyword evidence="4" id="KW-0732">Signal</keyword>
<evidence type="ECO:0000256" key="5">
    <source>
        <dbReference type="ARBA" id="ARBA00022989"/>
    </source>
</evidence>
<evidence type="ECO:0000256" key="9">
    <source>
        <dbReference type="SAM" id="MobiDB-lite"/>
    </source>
</evidence>
<dbReference type="Pfam" id="PF01105">
    <property type="entry name" value="EMP24_GP25L"/>
    <property type="match status" value="1"/>
</dbReference>
<reference evidence="11 12" key="1">
    <citation type="submission" date="2015-06" db="EMBL/GenBank/DDBJ databases">
        <title>Survival trade-offs in plant roots during colonization by closely related pathogenic and mutualistic fungi.</title>
        <authorList>
            <person name="Hacquard S."/>
            <person name="Kracher B."/>
            <person name="Hiruma K."/>
            <person name="Weinman A."/>
            <person name="Muench P."/>
            <person name="Garrido Oter R."/>
            <person name="Ver Loren van Themaat E."/>
            <person name="Dallerey J.-F."/>
            <person name="Damm U."/>
            <person name="Henrissat B."/>
            <person name="Lespinet O."/>
            <person name="Thon M."/>
            <person name="Kemen E."/>
            <person name="McHardy A.C."/>
            <person name="Schulze-Lefert P."/>
            <person name="O'Connell R.J."/>
        </authorList>
    </citation>
    <scope>NUCLEOTIDE SEQUENCE [LARGE SCALE GENOMIC DNA]</scope>
    <source>
        <strain evidence="11 12">MAFF 238704</strain>
    </source>
</reference>
<dbReference type="AlphaFoldDB" id="A0A161WEK2"/>
<evidence type="ECO:0000256" key="1">
    <source>
        <dbReference type="ARBA" id="ARBA00004479"/>
    </source>
</evidence>
<evidence type="ECO:0000259" key="10">
    <source>
        <dbReference type="PROSITE" id="PS50866"/>
    </source>
</evidence>
<keyword evidence="3 7" id="KW-0812">Transmembrane</keyword>
<name>A0A161WEK2_COLIC</name>
<feature type="region of interest" description="Disordered" evidence="9">
    <location>
        <begin position="11"/>
        <end position="36"/>
    </location>
</feature>
<keyword evidence="12" id="KW-1185">Reference proteome</keyword>
<feature type="coiled-coil region" evidence="8">
    <location>
        <begin position="199"/>
        <end position="226"/>
    </location>
</feature>
<evidence type="ECO:0000256" key="7">
    <source>
        <dbReference type="RuleBase" id="RU003827"/>
    </source>
</evidence>
<keyword evidence="5" id="KW-1133">Transmembrane helix</keyword>
<feature type="domain" description="GOLD" evidence="10">
    <location>
        <begin position="80"/>
        <end position="183"/>
    </location>
</feature>
<evidence type="ECO:0000256" key="4">
    <source>
        <dbReference type="ARBA" id="ARBA00022729"/>
    </source>
</evidence>
<evidence type="ECO:0000313" key="12">
    <source>
        <dbReference type="Proteomes" id="UP000076584"/>
    </source>
</evidence>
<evidence type="ECO:0000256" key="3">
    <source>
        <dbReference type="ARBA" id="ARBA00022692"/>
    </source>
</evidence>
<dbReference type="STRING" id="1573173.A0A161WEK2"/>
<organism evidence="11 12">
    <name type="scientific">Colletotrichum incanum</name>
    <name type="common">Soybean anthracnose fungus</name>
    <dbReference type="NCBI Taxonomy" id="1573173"/>
    <lineage>
        <taxon>Eukaryota</taxon>
        <taxon>Fungi</taxon>
        <taxon>Dikarya</taxon>
        <taxon>Ascomycota</taxon>
        <taxon>Pezizomycotina</taxon>
        <taxon>Sordariomycetes</taxon>
        <taxon>Hypocreomycetidae</taxon>
        <taxon>Glomerellales</taxon>
        <taxon>Glomerellaceae</taxon>
        <taxon>Colletotrichum</taxon>
        <taxon>Colletotrichum spaethianum species complex</taxon>
    </lineage>
</organism>